<dbReference type="NCBIfam" id="NF033748">
    <property type="entry name" value="class_F_sortase"/>
    <property type="match status" value="1"/>
</dbReference>
<protein>
    <submittedName>
        <fullName evidence="2">Class F sortase</fullName>
    </submittedName>
</protein>
<dbReference type="InterPro" id="IPR042001">
    <property type="entry name" value="Sortase_F"/>
</dbReference>
<evidence type="ECO:0000313" key="3">
    <source>
        <dbReference type="Proteomes" id="UP000265719"/>
    </source>
</evidence>
<name>A0AA97LZ26_9ACTN</name>
<dbReference type="AlphaFoldDB" id="A0AA97LZ26"/>
<proteinExistence type="predicted"/>
<keyword evidence="3" id="KW-1185">Reference proteome</keyword>
<dbReference type="InterPro" id="IPR023365">
    <property type="entry name" value="Sortase_dom-sf"/>
</dbReference>
<dbReference type="RefSeq" id="WP_084012677.1">
    <property type="nucleotide sequence ID" value="NZ_CP063196.1"/>
</dbReference>
<organism evidence="2 3">
    <name type="scientific">Thermobifida halotolerans</name>
    <dbReference type="NCBI Taxonomy" id="483545"/>
    <lineage>
        <taxon>Bacteria</taxon>
        <taxon>Bacillati</taxon>
        <taxon>Actinomycetota</taxon>
        <taxon>Actinomycetes</taxon>
        <taxon>Streptosporangiales</taxon>
        <taxon>Nocardiopsidaceae</taxon>
        <taxon>Thermobifida</taxon>
    </lineage>
</organism>
<dbReference type="Proteomes" id="UP000265719">
    <property type="component" value="Chromosome"/>
</dbReference>
<gene>
    <name evidence="2" type="ORF">NI17_005825</name>
</gene>
<sequence>MDVDRPRPRGGRRTDPSAATFPLGAAGLMLLALILCGDSAGPVAAPTAPAPSPSPVAATAPPVPLPRSEPVTLGIPAIGLRADGLVPLGLRPDGEIEVPRDYGQVGWYAYGPTPGQVGAAVIGGHVDSDTAPAVFHRLADLRPGDAVTVGRADGGTALFTVYAVHQYAKERFPTDRVYGPTGGHAELRLITCGGEFDHAVQSYRDNTVVYARLSGARTAAGHRPP</sequence>
<dbReference type="SUPFAM" id="SSF63817">
    <property type="entry name" value="Sortase"/>
    <property type="match status" value="1"/>
</dbReference>
<evidence type="ECO:0000313" key="2">
    <source>
        <dbReference type="EMBL" id="UOE20719.1"/>
    </source>
</evidence>
<accession>A0AA97LZ26</accession>
<dbReference type="EMBL" id="CP063196">
    <property type="protein sequence ID" value="UOE20719.1"/>
    <property type="molecule type" value="Genomic_DNA"/>
</dbReference>
<dbReference type="GO" id="GO:0016787">
    <property type="term" value="F:hydrolase activity"/>
    <property type="evidence" value="ECO:0007669"/>
    <property type="project" value="UniProtKB-KW"/>
</dbReference>
<evidence type="ECO:0000256" key="1">
    <source>
        <dbReference type="ARBA" id="ARBA00022801"/>
    </source>
</evidence>
<dbReference type="Gene3D" id="2.40.260.10">
    <property type="entry name" value="Sortase"/>
    <property type="match status" value="1"/>
</dbReference>
<reference evidence="2" key="1">
    <citation type="submission" date="2020-10" db="EMBL/GenBank/DDBJ databases">
        <title>De novo genome project of the cellulose decomposer Thermobifida halotolerans type strain.</title>
        <authorList>
            <person name="Nagy I."/>
            <person name="Horvath B."/>
            <person name="Kukolya J."/>
            <person name="Nagy I."/>
            <person name="Orsini M."/>
        </authorList>
    </citation>
    <scope>NUCLEOTIDE SEQUENCE</scope>
    <source>
        <strain evidence="2">DSM 44931</strain>
    </source>
</reference>
<keyword evidence="1" id="KW-0378">Hydrolase</keyword>
<dbReference type="KEGG" id="thao:NI17_005825"/>
<dbReference type="InterPro" id="IPR005754">
    <property type="entry name" value="Sortase"/>
</dbReference>
<dbReference type="Pfam" id="PF04203">
    <property type="entry name" value="Sortase"/>
    <property type="match status" value="1"/>
</dbReference>
<dbReference type="CDD" id="cd05829">
    <property type="entry name" value="Sortase_F"/>
    <property type="match status" value="1"/>
</dbReference>